<dbReference type="Proteomes" id="UP000254925">
    <property type="component" value="Unassembled WGS sequence"/>
</dbReference>
<organism evidence="10 11">
    <name type="scientific">Microvirga subterranea</name>
    <dbReference type="NCBI Taxonomy" id="186651"/>
    <lineage>
        <taxon>Bacteria</taxon>
        <taxon>Pseudomonadati</taxon>
        <taxon>Pseudomonadota</taxon>
        <taxon>Alphaproteobacteria</taxon>
        <taxon>Hyphomicrobiales</taxon>
        <taxon>Methylobacteriaceae</taxon>
        <taxon>Microvirga</taxon>
    </lineage>
</organism>
<dbReference type="PROSITE" id="PS50928">
    <property type="entry name" value="ABC_TM1"/>
    <property type="match status" value="1"/>
</dbReference>
<dbReference type="RefSeq" id="WP_114772773.1">
    <property type="nucleotide sequence ID" value="NZ_QQBB01000014.1"/>
</dbReference>
<dbReference type="InterPro" id="IPR035906">
    <property type="entry name" value="MetI-like_sf"/>
</dbReference>
<comment type="subcellular location">
    <subcellularLocation>
        <location evidence="1">Cell inner membrane</location>
        <topology evidence="1">Multi-pass membrane protein</topology>
    </subcellularLocation>
    <subcellularLocation>
        <location evidence="8">Cell membrane</location>
        <topology evidence="8">Multi-pass membrane protein</topology>
    </subcellularLocation>
</comment>
<feature type="transmembrane region" description="Helical" evidence="8">
    <location>
        <begin position="198"/>
        <end position="223"/>
    </location>
</feature>
<name>A0A370H7U5_9HYPH</name>
<comment type="similarity">
    <text evidence="2">Belongs to the binding-protein-dependent transport system permease family. HisMQ subfamily.</text>
</comment>
<protein>
    <submittedName>
        <fullName evidence="10">Amino acid ABC transporter membrane protein 2 (PAAT family)</fullName>
    </submittedName>
</protein>
<comment type="caution">
    <text evidence="10">The sequence shown here is derived from an EMBL/GenBank/DDBJ whole genome shotgun (WGS) entry which is preliminary data.</text>
</comment>
<dbReference type="CDD" id="cd06261">
    <property type="entry name" value="TM_PBP2"/>
    <property type="match status" value="1"/>
</dbReference>
<evidence type="ECO:0000256" key="7">
    <source>
        <dbReference type="ARBA" id="ARBA00023136"/>
    </source>
</evidence>
<evidence type="ECO:0000256" key="2">
    <source>
        <dbReference type="ARBA" id="ARBA00010072"/>
    </source>
</evidence>
<dbReference type="SUPFAM" id="SSF161098">
    <property type="entry name" value="MetI-like"/>
    <property type="match status" value="1"/>
</dbReference>
<evidence type="ECO:0000313" key="11">
    <source>
        <dbReference type="Proteomes" id="UP000254925"/>
    </source>
</evidence>
<evidence type="ECO:0000256" key="3">
    <source>
        <dbReference type="ARBA" id="ARBA00022448"/>
    </source>
</evidence>
<feature type="transmembrane region" description="Helical" evidence="8">
    <location>
        <begin position="338"/>
        <end position="356"/>
    </location>
</feature>
<feature type="transmembrane region" description="Helical" evidence="8">
    <location>
        <begin position="166"/>
        <end position="186"/>
    </location>
</feature>
<feature type="transmembrane region" description="Helical" evidence="8">
    <location>
        <begin position="33"/>
        <end position="54"/>
    </location>
</feature>
<keyword evidence="4" id="KW-1003">Cell membrane</keyword>
<dbReference type="OrthoDB" id="7190458at2"/>
<reference evidence="10 11" key="1">
    <citation type="submission" date="2018-07" db="EMBL/GenBank/DDBJ databases">
        <title>Genomic Encyclopedia of Type Strains, Phase IV (KMG-IV): sequencing the most valuable type-strain genomes for metagenomic binning, comparative biology and taxonomic classification.</title>
        <authorList>
            <person name="Goeker M."/>
        </authorList>
    </citation>
    <scope>NUCLEOTIDE SEQUENCE [LARGE SCALE GENOMIC DNA]</scope>
    <source>
        <strain evidence="10 11">DSM 14364</strain>
    </source>
</reference>
<dbReference type="InterPro" id="IPR000515">
    <property type="entry name" value="MetI-like"/>
</dbReference>
<dbReference type="EMBL" id="QQBB01000014">
    <property type="protein sequence ID" value="RDI52569.1"/>
    <property type="molecule type" value="Genomic_DNA"/>
</dbReference>
<feature type="transmembrane region" description="Helical" evidence="8">
    <location>
        <begin position="235"/>
        <end position="253"/>
    </location>
</feature>
<keyword evidence="7 8" id="KW-0472">Membrane</keyword>
<keyword evidence="3 8" id="KW-0813">Transport</keyword>
<evidence type="ECO:0000313" key="10">
    <source>
        <dbReference type="EMBL" id="RDI52569.1"/>
    </source>
</evidence>
<dbReference type="Pfam" id="PF00528">
    <property type="entry name" value="BPD_transp_1"/>
    <property type="match status" value="1"/>
</dbReference>
<evidence type="ECO:0000256" key="1">
    <source>
        <dbReference type="ARBA" id="ARBA00004429"/>
    </source>
</evidence>
<dbReference type="NCBIfam" id="TIGR01726">
    <property type="entry name" value="HEQRo_perm_3TM"/>
    <property type="match status" value="1"/>
</dbReference>
<dbReference type="AlphaFoldDB" id="A0A370H7U5"/>
<evidence type="ECO:0000256" key="6">
    <source>
        <dbReference type="ARBA" id="ARBA00022989"/>
    </source>
</evidence>
<feature type="transmembrane region" description="Helical" evidence="8">
    <location>
        <begin position="295"/>
        <end position="318"/>
    </location>
</feature>
<dbReference type="InterPro" id="IPR043429">
    <property type="entry name" value="ArtM/GltK/GlnP/TcyL/YhdX-like"/>
</dbReference>
<keyword evidence="11" id="KW-1185">Reference proteome</keyword>
<dbReference type="GO" id="GO:0022857">
    <property type="term" value="F:transmembrane transporter activity"/>
    <property type="evidence" value="ECO:0007669"/>
    <property type="project" value="InterPro"/>
</dbReference>
<feature type="transmembrane region" description="Helical" evidence="8">
    <location>
        <begin position="102"/>
        <end position="122"/>
    </location>
</feature>
<dbReference type="InterPro" id="IPR010065">
    <property type="entry name" value="AA_ABC_transptr_permease_3TM"/>
</dbReference>
<keyword evidence="5 8" id="KW-0812">Transmembrane</keyword>
<feature type="domain" description="ABC transmembrane type-1" evidence="9">
    <location>
        <begin position="162"/>
        <end position="352"/>
    </location>
</feature>
<dbReference type="GO" id="GO:0043190">
    <property type="term" value="C:ATP-binding cassette (ABC) transporter complex"/>
    <property type="evidence" value="ECO:0007669"/>
    <property type="project" value="InterPro"/>
</dbReference>
<proteinExistence type="inferred from homology"/>
<feature type="transmembrane region" description="Helical" evidence="8">
    <location>
        <begin position="129"/>
        <end position="154"/>
    </location>
</feature>
<evidence type="ECO:0000256" key="5">
    <source>
        <dbReference type="ARBA" id="ARBA00022692"/>
    </source>
</evidence>
<accession>A0A370H7U5</accession>
<dbReference type="GO" id="GO:0006865">
    <property type="term" value="P:amino acid transport"/>
    <property type="evidence" value="ECO:0007669"/>
    <property type="project" value="TreeGrafter"/>
</dbReference>
<sequence>MTTATDLAEAQLRLPSERRPTEGGGFGRVLKPLFGTPINAVISLACLTLLWLSAKGAYGWLVTRAVTEGGPQACKAGQGACWPFYEAKLRFMLFGVYPYEEHWRVILAMGLFMAAIAVTMIPRFWDRRLLALWGVTVLATGLLISGGLFGLRYVPTTQWSGLPLSFLLTAVGLAFGFPLGVVLALARSSKLPAIRVLAIVFIEVIRGVPLISILFMASVMLPLFMPDGLTIDKLLRAQIAIIIFAAAYIAEAVRGGLQAIPRGQHEAANAMGLHYWQAMRLVVLPQALKIAIPPLVNISIGFFQDTTLVTIIGLLDFLSTIRTAMQDPNWVGIAVMEGYLFAAFVYLVFSYGMGAYSRFLERRLRLGHD</sequence>
<dbReference type="PANTHER" id="PTHR30614">
    <property type="entry name" value="MEMBRANE COMPONENT OF AMINO ACID ABC TRANSPORTER"/>
    <property type="match status" value="1"/>
</dbReference>
<gene>
    <name evidence="10" type="ORF">DES45_11430</name>
</gene>
<evidence type="ECO:0000259" key="9">
    <source>
        <dbReference type="PROSITE" id="PS50928"/>
    </source>
</evidence>
<keyword evidence="6 8" id="KW-1133">Transmembrane helix</keyword>
<evidence type="ECO:0000256" key="8">
    <source>
        <dbReference type="RuleBase" id="RU363032"/>
    </source>
</evidence>
<evidence type="ECO:0000256" key="4">
    <source>
        <dbReference type="ARBA" id="ARBA00022475"/>
    </source>
</evidence>
<dbReference type="PANTHER" id="PTHR30614:SF41">
    <property type="entry name" value="INNER MEMBRANE AMINO-ACID ABC TRANSPORTER PERMEASE PROTEIN YHDY"/>
    <property type="match status" value="1"/>
</dbReference>
<dbReference type="Gene3D" id="1.10.3720.10">
    <property type="entry name" value="MetI-like"/>
    <property type="match status" value="1"/>
</dbReference>